<evidence type="ECO:0000313" key="3">
    <source>
        <dbReference type="Proteomes" id="UP000324870"/>
    </source>
</evidence>
<keyword evidence="3" id="KW-1185">Reference proteome</keyword>
<name>A0AAE4LP34_9BACT</name>
<dbReference type="EMBL" id="VVND01000005">
    <property type="protein sequence ID" value="KAA3159966.1"/>
    <property type="molecule type" value="Genomic_DNA"/>
</dbReference>
<evidence type="ECO:0000313" key="1">
    <source>
        <dbReference type="EMBL" id="KAA3159966.1"/>
    </source>
</evidence>
<reference evidence="1 3" key="1">
    <citation type="journal article" date="2019" name="Nat. Med.">
        <title>A library of human gut bacterial isolates paired with longitudinal multiomics data enables mechanistic microbiome research.</title>
        <authorList>
            <person name="Poyet M."/>
            <person name="Groussin M."/>
            <person name="Gibbons S.M."/>
            <person name="Avila-Pacheco J."/>
            <person name="Jiang X."/>
            <person name="Kearney S.M."/>
            <person name="Perrotta A.R."/>
            <person name="Berdy B."/>
            <person name="Zhao S."/>
            <person name="Lieberman T.D."/>
            <person name="Swanson P.K."/>
            <person name="Smith M."/>
            <person name="Roesemann S."/>
            <person name="Alexander J.E."/>
            <person name="Rich S.A."/>
            <person name="Livny J."/>
            <person name="Vlamakis H."/>
            <person name="Clish C."/>
            <person name="Bullock K."/>
            <person name="Deik A."/>
            <person name="Scott J."/>
            <person name="Pierce K.A."/>
            <person name="Xavier R.J."/>
            <person name="Alm E.J."/>
        </authorList>
    </citation>
    <scope>NUCLEOTIDE SEQUENCE [LARGE SCALE GENOMIC DNA]</scope>
    <source>
        <strain evidence="1 3">BIOML-A1</strain>
    </source>
</reference>
<organism evidence="2 4">
    <name type="scientific">Alistipes finegoldii</name>
    <dbReference type="NCBI Taxonomy" id="214856"/>
    <lineage>
        <taxon>Bacteria</taxon>
        <taxon>Pseudomonadati</taxon>
        <taxon>Bacteroidota</taxon>
        <taxon>Bacteroidia</taxon>
        <taxon>Bacteroidales</taxon>
        <taxon>Rikenellaceae</taxon>
        <taxon>Alistipes</taxon>
    </lineage>
</organism>
<gene>
    <name evidence="1" type="ORF">F2A26_05410</name>
    <name evidence="2" type="ORF">RVH17_15180</name>
</gene>
<dbReference type="EMBL" id="JAWDES010000006">
    <property type="protein sequence ID" value="MDU0261431.1"/>
    <property type="molecule type" value="Genomic_DNA"/>
</dbReference>
<comment type="caution">
    <text evidence="2">The sequence shown here is derived from an EMBL/GenBank/DDBJ whole genome shotgun (WGS) entry which is preliminary data.</text>
</comment>
<dbReference type="RefSeq" id="WP_009598964.1">
    <property type="nucleotide sequence ID" value="NZ_BAAFKU010000010.1"/>
</dbReference>
<dbReference type="Proteomes" id="UP000324870">
    <property type="component" value="Unassembled WGS sequence"/>
</dbReference>
<protein>
    <submittedName>
        <fullName evidence="2">Uncharacterized protein</fullName>
    </submittedName>
</protein>
<sequence>MRQQKNDPVEGRFHRVASPVSRRYRRIRRPRRRSSTSNSVLYRQFRRLLELVAEAREAGVDIGNHDLLDFARYDSLLKICALPQRLGELSGRLI</sequence>
<reference evidence="2" key="2">
    <citation type="submission" date="2023-10" db="EMBL/GenBank/DDBJ databases">
        <title>Genome Sequence of the Bacteria from From Gut Wall in Crohn's Disease.</title>
        <authorList>
            <person name="Rodriguez-Palacios A."/>
        </authorList>
    </citation>
    <scope>NUCLEOTIDE SEQUENCE</scope>
    <source>
        <strain evidence="2">CavFT-hAR58</strain>
    </source>
</reference>
<proteinExistence type="predicted"/>
<evidence type="ECO:0000313" key="2">
    <source>
        <dbReference type="EMBL" id="MDU0261431.1"/>
    </source>
</evidence>
<accession>A0AAE4LP34</accession>
<dbReference type="AlphaFoldDB" id="A0AAE4LP34"/>
<dbReference type="Proteomes" id="UP001181347">
    <property type="component" value="Unassembled WGS sequence"/>
</dbReference>
<evidence type="ECO:0000313" key="4">
    <source>
        <dbReference type="Proteomes" id="UP001181347"/>
    </source>
</evidence>